<evidence type="ECO:0000313" key="1">
    <source>
        <dbReference type="EMBL" id="CAG8482008.1"/>
    </source>
</evidence>
<dbReference type="EMBL" id="CAJVPT010002493">
    <property type="protein sequence ID" value="CAG8482008.1"/>
    <property type="molecule type" value="Genomic_DNA"/>
</dbReference>
<reference evidence="1" key="1">
    <citation type="submission" date="2021-06" db="EMBL/GenBank/DDBJ databases">
        <authorList>
            <person name="Kallberg Y."/>
            <person name="Tangrot J."/>
            <person name="Rosling A."/>
        </authorList>
    </citation>
    <scope>NUCLEOTIDE SEQUENCE</scope>
    <source>
        <strain evidence="1">CL356</strain>
    </source>
</reference>
<dbReference type="Proteomes" id="UP000789525">
    <property type="component" value="Unassembled WGS sequence"/>
</dbReference>
<evidence type="ECO:0000313" key="2">
    <source>
        <dbReference type="Proteomes" id="UP000789525"/>
    </source>
</evidence>
<name>A0ACA9KNL7_9GLOM</name>
<protein>
    <submittedName>
        <fullName evidence="1">16480_t:CDS:1</fullName>
    </submittedName>
</protein>
<gene>
    <name evidence="1" type="ORF">ACOLOM_LOCUS2019</name>
</gene>
<comment type="caution">
    <text evidence="1">The sequence shown here is derived from an EMBL/GenBank/DDBJ whole genome shotgun (WGS) entry which is preliminary data.</text>
</comment>
<organism evidence="1 2">
    <name type="scientific">Acaulospora colombiana</name>
    <dbReference type="NCBI Taxonomy" id="27376"/>
    <lineage>
        <taxon>Eukaryota</taxon>
        <taxon>Fungi</taxon>
        <taxon>Fungi incertae sedis</taxon>
        <taxon>Mucoromycota</taxon>
        <taxon>Glomeromycotina</taxon>
        <taxon>Glomeromycetes</taxon>
        <taxon>Diversisporales</taxon>
        <taxon>Acaulosporaceae</taxon>
        <taxon>Acaulospora</taxon>
    </lineage>
</organism>
<proteinExistence type="predicted"/>
<sequence length="144" mass="16317">MELLASYDNTNHASYLLNFFPARYKACRGMWKFSQFSAKIIEMSSGEDNIILHCLIVPCGQLHALPRDQVMQAVTVGRSQAVSVLEATIQSRLGAPFNNIRLKIRQVYPREALMQPQDLISTFFNGQPREDYFHVVAQPLLGSE</sequence>
<keyword evidence="2" id="KW-1185">Reference proteome</keyword>
<accession>A0ACA9KNL7</accession>